<evidence type="ECO:0000256" key="5">
    <source>
        <dbReference type="PROSITE-ProRule" id="PRU00284"/>
    </source>
</evidence>
<evidence type="ECO:0000313" key="11">
    <source>
        <dbReference type="Proteomes" id="UP000234881"/>
    </source>
</evidence>
<dbReference type="PROSITE" id="PS50111">
    <property type="entry name" value="CHEMOTAXIS_TRANSDUC_2"/>
    <property type="match status" value="1"/>
</dbReference>
<evidence type="ECO:0000256" key="2">
    <source>
        <dbReference type="ARBA" id="ARBA00022519"/>
    </source>
</evidence>
<comment type="similarity">
    <text evidence="4">Belongs to the methyl-accepting chemotaxis (MCP) protein family.</text>
</comment>
<protein>
    <submittedName>
        <fullName evidence="10">Methyl-accepting chemotaxis protein</fullName>
    </submittedName>
</protein>
<feature type="domain" description="HAMP" evidence="9">
    <location>
        <begin position="311"/>
        <end position="364"/>
    </location>
</feature>
<dbReference type="PROSITE" id="PS50885">
    <property type="entry name" value="HAMP"/>
    <property type="match status" value="1"/>
</dbReference>
<dbReference type="Pfam" id="PF00015">
    <property type="entry name" value="MCPsignal"/>
    <property type="match status" value="1"/>
</dbReference>
<evidence type="ECO:0000313" key="10">
    <source>
        <dbReference type="EMBL" id="PLW78154.1"/>
    </source>
</evidence>
<keyword evidence="6" id="KW-0472">Membrane</keyword>
<dbReference type="InterPro" id="IPR029151">
    <property type="entry name" value="Sensor-like_sf"/>
</dbReference>
<comment type="subcellular location">
    <subcellularLocation>
        <location evidence="1">Cell inner membrane</location>
        <topology evidence="1">Multi-pass membrane protein</topology>
    </subcellularLocation>
</comment>
<reference evidence="10 11" key="1">
    <citation type="submission" date="2018-01" db="EMBL/GenBank/DDBJ databases">
        <title>The draft genome sequence of Cohaesibacter sp. H1304.</title>
        <authorList>
            <person name="Wang N.-N."/>
            <person name="Du Z.-J."/>
        </authorList>
    </citation>
    <scope>NUCLEOTIDE SEQUENCE [LARGE SCALE GENOMIC DNA]</scope>
    <source>
        <strain evidence="10 11">H1304</strain>
    </source>
</reference>
<dbReference type="SMART" id="SM00304">
    <property type="entry name" value="HAMP"/>
    <property type="match status" value="1"/>
</dbReference>
<dbReference type="OrthoDB" id="1776073at2"/>
<evidence type="ECO:0000256" key="4">
    <source>
        <dbReference type="ARBA" id="ARBA00029447"/>
    </source>
</evidence>
<dbReference type="InterPro" id="IPR000727">
    <property type="entry name" value="T_SNARE_dom"/>
</dbReference>
<dbReference type="AlphaFoldDB" id="A0A2N5XUH9"/>
<keyword evidence="11" id="KW-1185">Reference proteome</keyword>
<dbReference type="SUPFAM" id="SSF58104">
    <property type="entry name" value="Methyl-accepting chemotaxis protein (MCP) signaling domain"/>
    <property type="match status" value="1"/>
</dbReference>
<keyword evidence="6" id="KW-0812">Transmembrane</keyword>
<dbReference type="SMART" id="SM00283">
    <property type="entry name" value="MA"/>
    <property type="match status" value="1"/>
</dbReference>
<keyword evidence="2" id="KW-0997">Cell inner membrane</keyword>
<feature type="domain" description="T-SNARE coiled-coil homology" evidence="8">
    <location>
        <begin position="556"/>
        <end position="618"/>
    </location>
</feature>
<evidence type="ECO:0000259" key="9">
    <source>
        <dbReference type="PROSITE" id="PS50885"/>
    </source>
</evidence>
<dbReference type="Pfam" id="PF00672">
    <property type="entry name" value="HAMP"/>
    <property type="match status" value="1"/>
</dbReference>
<feature type="transmembrane region" description="Helical" evidence="6">
    <location>
        <begin position="7"/>
        <end position="30"/>
    </location>
</feature>
<sequence>MTIKQRIIFSIMGSIFAVLLLMAFATSFVIRDLIATAEDRELRIYIAEFESLIKNWNMDAANRAALVAEMPAVKSAMADGDRETLSKMFDSGFAKWKAENGVEQFQFHLPPATSFHRVHKPSKFGDDLSGFRQTVVTANAEHKAVMGLERGRAGIGVRGLSPISLDGKHLGTIEFGLSFNKGLFEKFVGDRGLHTEFYLMPNTNFEQFSANADEIKLFASTLGETSIASKDALLGALQTTVIQEPLTHGGISYASALHPVVDFSGKPIGVIHILMPAGYFVTVWNNYLISSASILVLLLLVGAGIGLWQARSINAPLARMRDIMARLSGGDLEITIPDRDRKDEIGAMAAALEVFRDNAHKARDLSKSEEENRQQGALRQERITGLIGSFDQQVKVALANVTENANRMEQDAQALSGIADDTAAGAQTAGNASQNAAENVGTVASAAEELTAAIADINGQVDQTQAIVERAADAAQSSNEKVKSLDLASSRIGEVVNLIRDIAEQTNLLALNATIEAARAGESGKGFAVVAAEVKELANQTSKATEEISQQVNDIQSSSRDAVGSIGSIAEIMEEVSQYTTSIASAVGQQGAATSEISSSVQSVVQGTQTVSDNVTELSRKAGETTHRASGVLQSSRSVAEQAQTLDLMISDFFKQVEAS</sequence>
<dbReference type="Gene3D" id="1.10.287.950">
    <property type="entry name" value="Methyl-accepting chemotaxis protein"/>
    <property type="match status" value="1"/>
</dbReference>
<dbReference type="SUPFAM" id="SSF103190">
    <property type="entry name" value="Sensory domain-like"/>
    <property type="match status" value="1"/>
</dbReference>
<dbReference type="Gene3D" id="3.30.450.20">
    <property type="entry name" value="PAS domain"/>
    <property type="match status" value="1"/>
</dbReference>
<evidence type="ECO:0000259" key="8">
    <source>
        <dbReference type="PROSITE" id="PS50192"/>
    </source>
</evidence>
<evidence type="ECO:0000256" key="3">
    <source>
        <dbReference type="ARBA" id="ARBA00023224"/>
    </source>
</evidence>
<dbReference type="RefSeq" id="WP_101532865.1">
    <property type="nucleotide sequence ID" value="NZ_JBFHIU010000008.1"/>
</dbReference>
<dbReference type="InterPro" id="IPR029150">
    <property type="entry name" value="dCache_3"/>
</dbReference>
<accession>A0A2N5XUH9</accession>
<dbReference type="PANTHER" id="PTHR32089:SF112">
    <property type="entry name" value="LYSOZYME-LIKE PROTEIN-RELATED"/>
    <property type="match status" value="1"/>
</dbReference>
<evidence type="ECO:0000256" key="6">
    <source>
        <dbReference type="SAM" id="Phobius"/>
    </source>
</evidence>
<keyword evidence="2" id="KW-1003">Cell membrane</keyword>
<keyword evidence="3 5" id="KW-0807">Transducer</keyword>
<proteinExistence type="inferred from homology"/>
<dbReference type="PROSITE" id="PS50192">
    <property type="entry name" value="T_SNARE"/>
    <property type="match status" value="1"/>
</dbReference>
<dbReference type="InterPro" id="IPR003660">
    <property type="entry name" value="HAMP_dom"/>
</dbReference>
<evidence type="ECO:0000256" key="1">
    <source>
        <dbReference type="ARBA" id="ARBA00004429"/>
    </source>
</evidence>
<dbReference type="EMBL" id="PKUQ01000010">
    <property type="protein sequence ID" value="PLW78154.1"/>
    <property type="molecule type" value="Genomic_DNA"/>
</dbReference>
<name>A0A2N5XUH9_9HYPH</name>
<dbReference type="GO" id="GO:0005886">
    <property type="term" value="C:plasma membrane"/>
    <property type="evidence" value="ECO:0007669"/>
    <property type="project" value="UniProtKB-SubCell"/>
</dbReference>
<dbReference type="Proteomes" id="UP000234881">
    <property type="component" value="Unassembled WGS sequence"/>
</dbReference>
<comment type="caution">
    <text evidence="10">The sequence shown here is derived from an EMBL/GenBank/DDBJ whole genome shotgun (WGS) entry which is preliminary data.</text>
</comment>
<dbReference type="Gene3D" id="6.10.340.10">
    <property type="match status" value="1"/>
</dbReference>
<evidence type="ECO:0000259" key="7">
    <source>
        <dbReference type="PROSITE" id="PS50111"/>
    </source>
</evidence>
<dbReference type="Pfam" id="PF14827">
    <property type="entry name" value="dCache_3"/>
    <property type="match status" value="1"/>
</dbReference>
<dbReference type="PANTHER" id="PTHR32089">
    <property type="entry name" value="METHYL-ACCEPTING CHEMOTAXIS PROTEIN MCPB"/>
    <property type="match status" value="1"/>
</dbReference>
<dbReference type="InterPro" id="IPR004089">
    <property type="entry name" value="MCPsignal_dom"/>
</dbReference>
<feature type="domain" description="Methyl-accepting transducer" evidence="7">
    <location>
        <begin position="390"/>
        <end position="626"/>
    </location>
</feature>
<dbReference type="GO" id="GO:0007165">
    <property type="term" value="P:signal transduction"/>
    <property type="evidence" value="ECO:0007669"/>
    <property type="project" value="UniProtKB-KW"/>
</dbReference>
<gene>
    <name evidence="10" type="ORF">C0081_05775</name>
</gene>
<feature type="transmembrane region" description="Helical" evidence="6">
    <location>
        <begin position="287"/>
        <end position="310"/>
    </location>
</feature>
<dbReference type="CDD" id="cd06225">
    <property type="entry name" value="HAMP"/>
    <property type="match status" value="1"/>
</dbReference>
<keyword evidence="6" id="KW-1133">Transmembrane helix</keyword>
<organism evidence="10 11">
    <name type="scientific">Cohaesibacter celericrescens</name>
    <dbReference type="NCBI Taxonomy" id="2067669"/>
    <lineage>
        <taxon>Bacteria</taxon>
        <taxon>Pseudomonadati</taxon>
        <taxon>Pseudomonadota</taxon>
        <taxon>Alphaproteobacteria</taxon>
        <taxon>Hyphomicrobiales</taxon>
        <taxon>Cohaesibacteraceae</taxon>
    </lineage>
</organism>